<sequence length="878" mass="94091">MPLSRTGPAPAGSWRPQPRFPSDANRIFAPYRYTSWTARLHHVLLPLFVYAHVPCTIFLDYNTIFVLAQVAAHPETDGGAVGNVSGGSAVWWFALGIYALASLSWFFGVVVLYEGLLQYGAKWRNKQPPILETYCSPAAFNLTTFRSYSLYSFLYRLRFSAPPLRFFIETLWFFTQNWPTIATLIPRAIICAALLVIYNPDTSLTSSPQNPRDPAYFDPDSQLLATYGFVVLMVNVTWAAWRIGLLVLSAILYWITIAASGLHGQNRPDSRIGTESALSLRSHLIPAPREGPSALNTDTPGVNPDEFDYSPLPPPARMVADPSSQSGAPTPALRLSHEGRQLESRAYLLPEDFASLLTKPVSGWRAHVLERIWNLLDEQDLSESGITLSDTIGHSVRRADSAAAGMSQSTRVRDGDWVSEAGKSYGWRSQTPGTTRLDSEASTSVPLGLGLGPAARGLSSPTRPFSRTTGREMAERTTSPTSRSRPASVLNIAGSSPDAGESQGKTSPIMSPYTNPGGTFGRTRHTSLTFAVDVPQSSGGPHQLRLSRDRAVSDASSPAIGTSDSPPILQRPSPALEPSFHDRSAEGLARHVSVSGSTHYLSAGDSTNNTSMPGSASTSAAVETPGATSSLGPAATNRLLHPRSAGSLRNTAEEAIRPPDSPSGSTGSHSTLLSEDSEERRIWASFPDQSRKHPPGLIALKLEQKQIEAQEAAIAAEAARQRLAAVTSQQSSTTSLRNDGGDQTPRAYHEPSSSASAYVGMPGSSRDRERDLGFELSSQQQHQQEGAGMENMLSISPSERPLIPIKEESFSSSIGSARPSLTHSGSHPVSMHSRSSSGAADPGSNLATGALAQLEGGLTDIVRSASPDRIGAGAQDHR</sequence>
<feature type="compositionally biased region" description="Low complexity" evidence="1">
    <location>
        <begin position="662"/>
        <end position="674"/>
    </location>
</feature>
<organism evidence="3 4">
    <name type="scientific">Tilletia horrida</name>
    <dbReference type="NCBI Taxonomy" id="155126"/>
    <lineage>
        <taxon>Eukaryota</taxon>
        <taxon>Fungi</taxon>
        <taxon>Dikarya</taxon>
        <taxon>Basidiomycota</taxon>
        <taxon>Ustilaginomycotina</taxon>
        <taxon>Exobasidiomycetes</taxon>
        <taxon>Tilletiales</taxon>
        <taxon>Tilletiaceae</taxon>
        <taxon>Tilletia</taxon>
    </lineage>
</organism>
<feature type="region of interest" description="Disordered" evidence="1">
    <location>
        <begin position="725"/>
        <end position="790"/>
    </location>
</feature>
<keyword evidence="4" id="KW-1185">Reference proteome</keyword>
<feature type="region of interest" description="Disordered" evidence="1">
    <location>
        <begin position="422"/>
        <end position="580"/>
    </location>
</feature>
<feature type="compositionally biased region" description="Low complexity" evidence="1">
    <location>
        <begin position="446"/>
        <end position="458"/>
    </location>
</feature>
<feature type="region of interest" description="Disordered" evidence="1">
    <location>
        <begin position="313"/>
        <end position="332"/>
    </location>
</feature>
<dbReference type="Proteomes" id="UP001176517">
    <property type="component" value="Unassembled WGS sequence"/>
</dbReference>
<feature type="transmembrane region" description="Helical" evidence="2">
    <location>
        <begin position="90"/>
        <end position="116"/>
    </location>
</feature>
<feature type="region of interest" description="Disordered" evidence="1">
    <location>
        <begin position="810"/>
        <end position="848"/>
    </location>
</feature>
<reference evidence="3" key="1">
    <citation type="journal article" date="2023" name="PhytoFront">
        <title>Draft Genome Resources of Seven Strains of Tilletia horrida, Causal Agent of Kernel Smut of Rice.</title>
        <authorList>
            <person name="Khanal S."/>
            <person name="Antony Babu S."/>
            <person name="Zhou X.G."/>
        </authorList>
    </citation>
    <scope>NUCLEOTIDE SEQUENCE</scope>
    <source>
        <strain evidence="3">TX6</strain>
    </source>
</reference>
<keyword evidence="2" id="KW-1133">Transmembrane helix</keyword>
<feature type="region of interest" description="Disordered" evidence="1">
    <location>
        <begin position="286"/>
        <end position="305"/>
    </location>
</feature>
<feature type="transmembrane region" description="Helical" evidence="2">
    <location>
        <begin position="239"/>
        <end position="262"/>
    </location>
</feature>
<name>A0AAN6JQK4_9BASI</name>
<feature type="compositionally biased region" description="Polar residues" evidence="1">
    <location>
        <begin position="554"/>
        <end position="565"/>
    </location>
</feature>
<comment type="caution">
    <text evidence="3">The sequence shown here is derived from an EMBL/GenBank/DDBJ whole genome shotgun (WGS) entry which is preliminary data.</text>
</comment>
<dbReference type="AlphaFoldDB" id="A0AAN6JQK4"/>
<feature type="transmembrane region" description="Helical" evidence="2">
    <location>
        <begin position="47"/>
        <end position="70"/>
    </location>
</feature>
<proteinExistence type="predicted"/>
<feature type="compositionally biased region" description="Polar residues" evidence="1">
    <location>
        <begin position="427"/>
        <end position="445"/>
    </location>
</feature>
<gene>
    <name evidence="3" type="ORF">OC846_004255</name>
</gene>
<feature type="compositionally biased region" description="Low complexity" evidence="1">
    <location>
        <begin position="725"/>
        <end position="735"/>
    </location>
</feature>
<feature type="region of interest" description="Disordered" evidence="1">
    <location>
        <begin position="599"/>
        <end position="678"/>
    </location>
</feature>
<protein>
    <recommendedName>
        <fullName evidence="5">Proteophosphoglycan ppg4</fullName>
    </recommendedName>
</protein>
<feature type="compositionally biased region" description="Polar residues" evidence="1">
    <location>
        <begin position="599"/>
        <end position="631"/>
    </location>
</feature>
<evidence type="ECO:0000313" key="4">
    <source>
        <dbReference type="Proteomes" id="UP001176517"/>
    </source>
</evidence>
<feature type="compositionally biased region" description="Polar residues" evidence="1">
    <location>
        <begin position="459"/>
        <end position="468"/>
    </location>
</feature>
<evidence type="ECO:0000256" key="1">
    <source>
        <dbReference type="SAM" id="MobiDB-lite"/>
    </source>
</evidence>
<keyword evidence="2" id="KW-0472">Membrane</keyword>
<evidence type="ECO:0008006" key="5">
    <source>
        <dbReference type="Google" id="ProtNLM"/>
    </source>
</evidence>
<accession>A0AAN6JQK4</accession>
<evidence type="ECO:0000256" key="2">
    <source>
        <dbReference type="SAM" id="Phobius"/>
    </source>
</evidence>
<feature type="compositionally biased region" description="Polar residues" evidence="1">
    <location>
        <begin position="503"/>
        <end position="517"/>
    </location>
</feature>
<feature type="compositionally biased region" description="Polar residues" evidence="1">
    <location>
        <begin position="810"/>
        <end position="823"/>
    </location>
</feature>
<keyword evidence="2" id="KW-0812">Transmembrane</keyword>
<feature type="compositionally biased region" description="Low complexity" evidence="1">
    <location>
        <begin position="824"/>
        <end position="838"/>
    </location>
</feature>
<evidence type="ECO:0000313" key="3">
    <source>
        <dbReference type="EMBL" id="KAK0549032.1"/>
    </source>
</evidence>
<feature type="compositionally biased region" description="Low complexity" evidence="1">
    <location>
        <begin position="476"/>
        <end position="486"/>
    </location>
</feature>
<dbReference type="EMBL" id="JAPDMZ010000122">
    <property type="protein sequence ID" value="KAK0549032.1"/>
    <property type="molecule type" value="Genomic_DNA"/>
</dbReference>